<comment type="caution">
    <text evidence="2">The sequence shown here is derived from an EMBL/GenBank/DDBJ whole genome shotgun (WGS) entry which is preliminary data.</text>
</comment>
<name>A0A9W6PFR1_9ACTN</name>
<dbReference type="AlphaFoldDB" id="A0A9W6PFR1"/>
<feature type="transmembrane region" description="Helical" evidence="1">
    <location>
        <begin position="63"/>
        <end position="83"/>
    </location>
</feature>
<feature type="transmembrane region" description="Helical" evidence="1">
    <location>
        <begin position="177"/>
        <end position="197"/>
    </location>
</feature>
<evidence type="ECO:0000256" key="1">
    <source>
        <dbReference type="SAM" id="Phobius"/>
    </source>
</evidence>
<dbReference type="OrthoDB" id="4529884at2"/>
<evidence type="ECO:0000313" key="3">
    <source>
        <dbReference type="Proteomes" id="UP001165143"/>
    </source>
</evidence>
<dbReference type="RefSeq" id="WP_051778473.1">
    <property type="nucleotide sequence ID" value="NZ_BSRX01000010.1"/>
</dbReference>
<keyword evidence="1" id="KW-1133">Transmembrane helix</keyword>
<feature type="transmembrane region" description="Helical" evidence="1">
    <location>
        <begin position="110"/>
        <end position="136"/>
    </location>
</feature>
<dbReference type="EMBL" id="BSRX01000010">
    <property type="protein sequence ID" value="GLW54154.1"/>
    <property type="molecule type" value="Genomic_DNA"/>
</dbReference>
<protein>
    <submittedName>
        <fullName evidence="2">ABC transporter</fullName>
    </submittedName>
</protein>
<organism evidence="2 3">
    <name type="scientific">Kitasatospora phosalacinea</name>
    <dbReference type="NCBI Taxonomy" id="2065"/>
    <lineage>
        <taxon>Bacteria</taxon>
        <taxon>Bacillati</taxon>
        <taxon>Actinomycetota</taxon>
        <taxon>Actinomycetes</taxon>
        <taxon>Kitasatosporales</taxon>
        <taxon>Streptomycetaceae</taxon>
        <taxon>Kitasatospora</taxon>
    </lineage>
</organism>
<dbReference type="Proteomes" id="UP001165143">
    <property type="component" value="Unassembled WGS sequence"/>
</dbReference>
<feature type="transmembrane region" description="Helical" evidence="1">
    <location>
        <begin position="223"/>
        <end position="244"/>
    </location>
</feature>
<accession>A0A9W6PFR1</accession>
<gene>
    <name evidence="2" type="ORF">Kpho01_21650</name>
</gene>
<reference evidence="2" key="1">
    <citation type="submission" date="2023-02" db="EMBL/GenBank/DDBJ databases">
        <title>Kitasatospora phosalacinea NBRC 14362.</title>
        <authorList>
            <person name="Ichikawa N."/>
            <person name="Sato H."/>
            <person name="Tonouchi N."/>
        </authorList>
    </citation>
    <scope>NUCLEOTIDE SEQUENCE</scope>
    <source>
        <strain evidence="2">NBRC 14362</strain>
    </source>
</reference>
<keyword evidence="1" id="KW-0812">Transmembrane</keyword>
<feature type="transmembrane region" description="Helical" evidence="1">
    <location>
        <begin position="148"/>
        <end position="170"/>
    </location>
</feature>
<proteinExistence type="predicted"/>
<keyword evidence="1" id="KW-0472">Membrane</keyword>
<evidence type="ECO:0000313" key="2">
    <source>
        <dbReference type="EMBL" id="GLW54154.1"/>
    </source>
</evidence>
<sequence length="252" mass="26214">MSTLTPRARRTYPLRAEWAKFATLRPLWTTPFLAVALSAGITAAVQAAYGRTDTSLTDDPMEGLYYGLNFGQVAVVCLGILLVGQEYASGTLTTSLAAVPDRLRFYRAKLLLGTGLGLAVGVATVGGQLAATAATVGLDLSAPGTVRALVAGVLYHPLLLVLCLALTTVLRNQTAALGLLSPAVFLGTTALTAVPGLREAARFLPDRAGQYALRLADAPGTPYGHTTGLLLMAAWTLAAALAGLRTLHRKDA</sequence>